<keyword evidence="10" id="KW-0249">Electron transport</keyword>
<organism evidence="21">
    <name type="scientific">Phryganopsyche latipennis</name>
    <dbReference type="NCBI Taxonomy" id="177652"/>
    <lineage>
        <taxon>Eukaryota</taxon>
        <taxon>Metazoa</taxon>
        <taxon>Ecdysozoa</taxon>
        <taxon>Arthropoda</taxon>
        <taxon>Hexapoda</taxon>
        <taxon>Insecta</taxon>
        <taxon>Pterygota</taxon>
        <taxon>Neoptera</taxon>
        <taxon>Endopterygota</taxon>
        <taxon>Trichoptera</taxon>
        <taxon>Integripalpia</taxon>
        <taxon>Plenitentoria</taxon>
        <taxon>Phryganeoidea</taxon>
        <taxon>Phryganopsychidae</taxon>
        <taxon>Phryganopsyche</taxon>
    </lineage>
</organism>
<dbReference type="EMBL" id="KX385012">
    <property type="protein sequence ID" value="APQ47897.1"/>
    <property type="molecule type" value="Genomic_DNA"/>
</dbReference>
<feature type="transmembrane region" description="Helical" evidence="17">
    <location>
        <begin position="88"/>
        <end position="107"/>
    </location>
</feature>
<dbReference type="Pfam" id="PF00662">
    <property type="entry name" value="Proton_antipo_N"/>
    <property type="match status" value="1"/>
</dbReference>
<keyword evidence="13 17" id="KW-0830">Ubiquinone</keyword>
<dbReference type="RefSeq" id="YP_009667296.1">
    <property type="nucleotide sequence ID" value="NC_043771.1"/>
</dbReference>
<feature type="transmembrane region" description="Helical" evidence="17">
    <location>
        <begin position="7"/>
        <end position="29"/>
    </location>
</feature>
<comment type="similarity">
    <text evidence="17">Belongs to the complex I subunit 5 family.</text>
</comment>
<feature type="transmembrane region" description="Helical" evidence="17">
    <location>
        <begin position="152"/>
        <end position="171"/>
    </location>
</feature>
<dbReference type="PANTHER" id="PTHR42829">
    <property type="entry name" value="NADH-UBIQUINONE OXIDOREDUCTASE CHAIN 5"/>
    <property type="match status" value="1"/>
</dbReference>
<evidence type="ECO:0000256" key="6">
    <source>
        <dbReference type="ARBA" id="ARBA00022660"/>
    </source>
</evidence>
<dbReference type="InterPro" id="IPR001516">
    <property type="entry name" value="Proton_antipo_N"/>
</dbReference>
<evidence type="ECO:0000256" key="14">
    <source>
        <dbReference type="ARBA" id="ARBA00023128"/>
    </source>
</evidence>
<gene>
    <name evidence="21" type="primary">ND5</name>
</gene>
<comment type="function">
    <text evidence="1">Core subunit of the mitochondrial membrane respiratory chain NADH dehydrogenase (Complex I) that is believed to belong to the minimal assembly required for catalysis. Complex I functions in the transfer of electrons from NADH to the respiratory chain. The immediate electron acceptor for the enzyme is believed to be ubiquinone.</text>
</comment>
<keyword evidence="7 17" id="KW-0812">Transmembrane</keyword>
<evidence type="ECO:0000256" key="12">
    <source>
        <dbReference type="ARBA" id="ARBA00023027"/>
    </source>
</evidence>
<evidence type="ECO:0000256" key="10">
    <source>
        <dbReference type="ARBA" id="ARBA00022982"/>
    </source>
</evidence>
<feature type="transmembrane region" description="Helical" evidence="17">
    <location>
        <begin position="379"/>
        <end position="404"/>
    </location>
</feature>
<feature type="transmembrane region" description="Helical" evidence="17">
    <location>
        <begin position="425"/>
        <end position="444"/>
    </location>
</feature>
<dbReference type="EC" id="7.1.1.2" evidence="3 17"/>
<evidence type="ECO:0000259" key="20">
    <source>
        <dbReference type="Pfam" id="PF06455"/>
    </source>
</evidence>
<feature type="transmembrane region" description="Helical" evidence="17">
    <location>
        <begin position="244"/>
        <end position="266"/>
    </location>
</feature>
<dbReference type="GO" id="GO:0008137">
    <property type="term" value="F:NADH dehydrogenase (ubiquinone) activity"/>
    <property type="evidence" value="ECO:0007669"/>
    <property type="project" value="UniProtKB-EC"/>
</dbReference>
<evidence type="ECO:0000256" key="16">
    <source>
        <dbReference type="ARBA" id="ARBA00049551"/>
    </source>
</evidence>
<proteinExistence type="inferred from homology"/>
<keyword evidence="9" id="KW-1278">Translocase</keyword>
<feature type="transmembrane region" description="Helical" evidence="17">
    <location>
        <begin position="340"/>
        <end position="359"/>
    </location>
</feature>
<dbReference type="GeneID" id="40872148"/>
<feature type="transmembrane region" description="Helical" evidence="17">
    <location>
        <begin position="553"/>
        <end position="573"/>
    </location>
</feature>
<keyword evidence="14 17" id="KW-0496">Mitochondrion</keyword>
<evidence type="ECO:0000256" key="5">
    <source>
        <dbReference type="ARBA" id="ARBA00022448"/>
    </source>
</evidence>
<evidence type="ECO:0000256" key="11">
    <source>
        <dbReference type="ARBA" id="ARBA00022989"/>
    </source>
</evidence>
<keyword evidence="8" id="KW-0999">Mitochondrion inner membrane</keyword>
<keyword evidence="15 17" id="KW-0472">Membrane</keyword>
<dbReference type="InterPro" id="IPR001750">
    <property type="entry name" value="ND/Mrp_TM"/>
</dbReference>
<evidence type="ECO:0000256" key="15">
    <source>
        <dbReference type="ARBA" id="ARBA00023136"/>
    </source>
</evidence>
<evidence type="ECO:0000256" key="2">
    <source>
        <dbReference type="ARBA" id="ARBA00004448"/>
    </source>
</evidence>
<dbReference type="GO" id="GO:0042773">
    <property type="term" value="P:ATP synthesis coupled electron transport"/>
    <property type="evidence" value="ECO:0007669"/>
    <property type="project" value="InterPro"/>
</dbReference>
<feature type="transmembrane region" description="Helical" evidence="17">
    <location>
        <begin position="273"/>
        <end position="293"/>
    </location>
</feature>
<evidence type="ECO:0000256" key="3">
    <source>
        <dbReference type="ARBA" id="ARBA00012944"/>
    </source>
</evidence>
<keyword evidence="5 17" id="KW-0813">Transport</keyword>
<evidence type="ECO:0000256" key="7">
    <source>
        <dbReference type="ARBA" id="ARBA00022692"/>
    </source>
</evidence>
<dbReference type="GO" id="GO:0015990">
    <property type="term" value="P:electron transport coupled proton transport"/>
    <property type="evidence" value="ECO:0007669"/>
    <property type="project" value="TreeGrafter"/>
</dbReference>
<evidence type="ECO:0000256" key="4">
    <source>
        <dbReference type="ARBA" id="ARBA00021096"/>
    </source>
</evidence>
<evidence type="ECO:0000259" key="19">
    <source>
        <dbReference type="Pfam" id="PF00662"/>
    </source>
</evidence>
<dbReference type="CTD" id="4540"/>
<keyword evidence="11 17" id="KW-1133">Transmembrane helix</keyword>
<dbReference type="Pfam" id="PF06455">
    <property type="entry name" value="NADH5_C"/>
    <property type="match status" value="1"/>
</dbReference>
<comment type="function">
    <text evidence="17">Core subunit of the mitochondrial membrane respiratory chain NADH dehydrogenase (Complex I) which catalyzes electron transfer from NADH through the respiratory chain, using ubiquinone as an electron acceptor. Essential for the catalytic activity and assembly of complex I.</text>
</comment>
<feature type="transmembrane region" description="Helical" evidence="17">
    <location>
        <begin position="49"/>
        <end position="76"/>
    </location>
</feature>
<keyword evidence="6" id="KW-0679">Respiratory chain</keyword>
<dbReference type="InterPro" id="IPR003945">
    <property type="entry name" value="NU5C-like"/>
</dbReference>
<geneLocation type="mitochondrion" evidence="21"/>
<evidence type="ECO:0000256" key="9">
    <source>
        <dbReference type="ARBA" id="ARBA00022967"/>
    </source>
</evidence>
<feature type="domain" description="NADH:quinone oxidoreductase/Mrp antiporter transmembrane" evidence="18">
    <location>
        <begin position="107"/>
        <end position="391"/>
    </location>
</feature>
<reference evidence="21" key="1">
    <citation type="submission" date="2016-06" db="EMBL/GenBank/DDBJ databases">
        <title>Complete mitochondrial genome sequences of three caddisflies (Trichoptera): an implication for lepidopteran phylogeny as the sister taxon.</title>
        <authorList>
            <person name="Kim M.J."/>
            <person name="Kim I."/>
        </authorList>
    </citation>
    <scope>NUCLEOTIDE SEQUENCE</scope>
</reference>
<evidence type="ECO:0000259" key="18">
    <source>
        <dbReference type="Pfam" id="PF00361"/>
    </source>
</evidence>
<dbReference type="PRINTS" id="PR01434">
    <property type="entry name" value="NADHDHGNASE5"/>
</dbReference>
<evidence type="ECO:0000313" key="21">
    <source>
        <dbReference type="EMBL" id="APQ47897.1"/>
    </source>
</evidence>
<keyword evidence="12 17" id="KW-0520">NAD</keyword>
<name>A0A4Y1JWM2_9NEOP</name>
<dbReference type="AlphaFoldDB" id="A0A4Y1JWM2"/>
<evidence type="ECO:0000256" key="13">
    <source>
        <dbReference type="ARBA" id="ARBA00023075"/>
    </source>
</evidence>
<evidence type="ECO:0000256" key="1">
    <source>
        <dbReference type="ARBA" id="ARBA00003257"/>
    </source>
</evidence>
<feature type="transmembrane region" description="Helical" evidence="17">
    <location>
        <begin position="218"/>
        <end position="238"/>
    </location>
</feature>
<dbReference type="InterPro" id="IPR010934">
    <property type="entry name" value="NADH_DH_su5_C"/>
</dbReference>
<dbReference type="PANTHER" id="PTHR42829:SF2">
    <property type="entry name" value="NADH-UBIQUINONE OXIDOREDUCTASE CHAIN 5"/>
    <property type="match status" value="1"/>
</dbReference>
<evidence type="ECO:0000256" key="17">
    <source>
        <dbReference type="RuleBase" id="RU003404"/>
    </source>
</evidence>
<evidence type="ECO:0000256" key="8">
    <source>
        <dbReference type="ARBA" id="ARBA00022792"/>
    </source>
</evidence>
<feature type="domain" description="NADH dehydrogenase subunit 5 C-terminal" evidence="20">
    <location>
        <begin position="394"/>
        <end position="573"/>
    </location>
</feature>
<feature type="domain" description="NADH-Ubiquinone oxidoreductase (complex I) chain 5 N-terminal" evidence="19">
    <location>
        <begin position="44"/>
        <end position="90"/>
    </location>
</feature>
<comment type="catalytic activity">
    <reaction evidence="16 17">
        <text>a ubiquinone + NADH + 5 H(+)(in) = a ubiquinol + NAD(+) + 4 H(+)(out)</text>
        <dbReference type="Rhea" id="RHEA:29091"/>
        <dbReference type="Rhea" id="RHEA-COMP:9565"/>
        <dbReference type="Rhea" id="RHEA-COMP:9566"/>
        <dbReference type="ChEBI" id="CHEBI:15378"/>
        <dbReference type="ChEBI" id="CHEBI:16389"/>
        <dbReference type="ChEBI" id="CHEBI:17976"/>
        <dbReference type="ChEBI" id="CHEBI:57540"/>
        <dbReference type="ChEBI" id="CHEBI:57945"/>
        <dbReference type="EC" id="7.1.1.2"/>
    </reaction>
</comment>
<protein>
    <recommendedName>
        <fullName evidence="4 17">NADH-ubiquinone oxidoreductase chain 5</fullName>
        <ecNumber evidence="3 17">7.1.1.2</ecNumber>
    </recommendedName>
</protein>
<dbReference type="GO" id="GO:0005743">
    <property type="term" value="C:mitochondrial inner membrane"/>
    <property type="evidence" value="ECO:0007669"/>
    <property type="project" value="UniProtKB-SubCell"/>
</dbReference>
<comment type="subcellular location">
    <subcellularLocation>
        <location evidence="2">Mitochondrion inner membrane</location>
        <topology evidence="2">Multi-pass membrane protein</topology>
    </subcellularLocation>
</comment>
<sequence length="574" mass="65893">MLKNNFYKIFSGLLFQLSLSLYILSGLLFKKNLVIFLEYNFYTLNSSELVMVFLIDWMSIIFISIVLMISSVVVLYSSSYMGGDMNKNRFLILVIFFILSMGLMIISPNMISILLGWDGLGLISYCLVIYYQNVKSYNAGMLTVMSNRIGDIAILLAISWMLNFGSWNFIFYLDYMKSDNLMYVIWVLVIMGGITKSAQIPFSSWLPAAMAAPTPVSALVHSSTLVTAGVYLLIRFSGLMVDTVLFNFLMVLGMMTMFMAGLAANFEFDLKKIIALSTLSQWGLMMSVLGMGFESLAYFHFLSHAFFKKLLFLFPGVLIHSFKDSQDIRFMGNCLKFMPLIWTSFNISNLSLCGIPFLSGYYSKDLILEFMFMSNMGMITLFLLVFSTGLTVSYTFRLFFYSLFTDHNLMLLFNMEDNNFFMMNSMWPMLILSVVGGSVLLWMLLPEVYLIYLPSILKYLVSCAMFMGSILGGWFMFSYKFKTIKIYYLKSLFLGSMWFMPILSTKNLSLSFLGLGLTGFKVLDLGWSEYLAGKSLSWNISVIFQIGQLFQKNYFKIFLMIFVMWLIILVYMFM</sequence>
<feature type="transmembrane region" description="Helical" evidence="17">
    <location>
        <begin position="183"/>
        <end position="206"/>
    </location>
</feature>
<feature type="transmembrane region" description="Helical" evidence="17">
    <location>
        <begin position="487"/>
        <end position="504"/>
    </location>
</feature>
<dbReference type="Pfam" id="PF00361">
    <property type="entry name" value="Proton_antipo_M"/>
    <property type="match status" value="1"/>
</dbReference>
<dbReference type="GO" id="GO:0003954">
    <property type="term" value="F:NADH dehydrogenase activity"/>
    <property type="evidence" value="ECO:0007669"/>
    <property type="project" value="TreeGrafter"/>
</dbReference>
<accession>A0A4Y1JWM2</accession>
<feature type="transmembrane region" description="Helical" evidence="17">
    <location>
        <begin position="456"/>
        <end position="475"/>
    </location>
</feature>